<proteinExistence type="predicted"/>
<accession>A0ABP4U4L3</accession>
<dbReference type="EMBL" id="BAAANY010000020">
    <property type="protein sequence ID" value="GAA1697251.1"/>
    <property type="molecule type" value="Genomic_DNA"/>
</dbReference>
<name>A0ABP4U4L3_9ACTN</name>
<dbReference type="RefSeq" id="WP_163569276.1">
    <property type="nucleotide sequence ID" value="NZ_BAAANY010000020.1"/>
</dbReference>
<gene>
    <name evidence="1" type="ORF">GCM10009765_53300</name>
</gene>
<organism evidence="1 2">
    <name type="scientific">Fodinicola feengrottensis</name>
    <dbReference type="NCBI Taxonomy" id="435914"/>
    <lineage>
        <taxon>Bacteria</taxon>
        <taxon>Bacillati</taxon>
        <taxon>Actinomycetota</taxon>
        <taxon>Actinomycetes</taxon>
        <taxon>Mycobacteriales</taxon>
        <taxon>Fodinicola</taxon>
    </lineage>
</organism>
<comment type="caution">
    <text evidence="1">The sequence shown here is derived from an EMBL/GenBank/DDBJ whole genome shotgun (WGS) entry which is preliminary data.</text>
</comment>
<evidence type="ECO:0000313" key="1">
    <source>
        <dbReference type="EMBL" id="GAA1697251.1"/>
    </source>
</evidence>
<dbReference type="Proteomes" id="UP001500618">
    <property type="component" value="Unassembled WGS sequence"/>
</dbReference>
<evidence type="ECO:0000313" key="2">
    <source>
        <dbReference type="Proteomes" id="UP001500618"/>
    </source>
</evidence>
<protein>
    <submittedName>
        <fullName evidence="1">TIGR04076 family protein</fullName>
    </submittedName>
</protein>
<keyword evidence="2" id="KW-1185">Reference proteome</keyword>
<sequence length="106" mass="12097">MTEPVTELYNLRVTVDEVQGRPVCGLAVGDFFELVNSNELRIPEGKHFCVYALQSVLPLLPAKQRQLPDGDWLERDNLVACPDPEERLIMRIERTGRCRLSTEDLT</sequence>
<dbReference type="InterPro" id="IPR023811">
    <property type="entry name" value="CHP04076"/>
</dbReference>
<dbReference type="NCBIfam" id="TIGR04076">
    <property type="entry name" value="TIGR04076 family protein"/>
    <property type="match status" value="1"/>
</dbReference>
<reference evidence="2" key="1">
    <citation type="journal article" date="2019" name="Int. J. Syst. Evol. Microbiol.">
        <title>The Global Catalogue of Microorganisms (GCM) 10K type strain sequencing project: providing services to taxonomists for standard genome sequencing and annotation.</title>
        <authorList>
            <consortium name="The Broad Institute Genomics Platform"/>
            <consortium name="The Broad Institute Genome Sequencing Center for Infectious Disease"/>
            <person name="Wu L."/>
            <person name="Ma J."/>
        </authorList>
    </citation>
    <scope>NUCLEOTIDE SEQUENCE [LARGE SCALE GENOMIC DNA]</scope>
    <source>
        <strain evidence="2">JCM 14718</strain>
    </source>
</reference>